<dbReference type="GO" id="GO:0003723">
    <property type="term" value="F:RNA binding"/>
    <property type="evidence" value="ECO:0007669"/>
    <property type="project" value="InterPro"/>
</dbReference>
<dbReference type="CDD" id="cd18093">
    <property type="entry name" value="SpoU-like_TrmJ"/>
    <property type="match status" value="1"/>
</dbReference>
<sequence length="286" mass="31080">MNLQASAPDGASGGVSAVSSASPVSAASAGDSDDAIRRARACFVLVNPSHPGNVGSAARAMKTMGFGMTDGVLRVVVPRFGGPLAQEESIAFASSAIDVLEAARVYDSLDAAVADCSLVYGLSARTRDFAPPQLDVRDACVEAVGELAAPATRVAFVFGTERTGLSKEQLQRCDRFTQIDADPEYSSLNVAQALQIVAYELRRAFGVIGTRALDEERPDYASHEEVERFMEHLYEACVAVEFIQPAHPKKLFERLRRLFARTRLEREEVQLLRGLCKQMIVRSIRR</sequence>
<comment type="similarity">
    <text evidence="1">Belongs to the class IV-like SAM-binding methyltransferase superfamily. RNA methyltransferase TrmH family.</text>
</comment>
<reference evidence="8" key="1">
    <citation type="journal article" date="2014" name="RNA">
        <title>Characterization of two homologous 2'-O-methyltransferases showing different specificities for their tRNA substrates.</title>
        <authorList>
            <person name="Somme J."/>
            <person name="Van Laer B."/>
            <person name="Roovers M."/>
            <person name="Steyaert J."/>
            <person name="Versees W."/>
            <person name="Droogmans L."/>
        </authorList>
    </citation>
    <scope>NUCLEOTIDE SEQUENCE</scope>
</reference>
<dbReference type="SUPFAM" id="SSF75217">
    <property type="entry name" value="alpha/beta knot"/>
    <property type="match status" value="1"/>
</dbReference>
<evidence type="ECO:0000256" key="4">
    <source>
        <dbReference type="ARBA" id="ARBA00022691"/>
    </source>
</evidence>
<reference evidence="8" key="2">
    <citation type="submission" date="2025-08" db="UniProtKB">
        <authorList>
            <consortium name="RefSeq"/>
        </authorList>
    </citation>
    <scope>IDENTIFICATION</scope>
</reference>
<comment type="subunit">
    <text evidence="5">Homodimer.</text>
</comment>
<protein>
    <recommendedName>
        <fullName evidence="5">tRNA (cytidine/uridine-2'-O-)-methyltransferase TrmJ</fullName>
        <ecNumber evidence="5">2.1.1.200</ecNumber>
    </recommendedName>
    <alternativeName>
        <fullName evidence="5">tRNA (cytidine(32)/uridine(32)-2'-O)-methyltransferase</fullName>
    </alternativeName>
    <alternativeName>
        <fullName evidence="5">tRNA Cm32/Um32 methyltransferase</fullName>
    </alternativeName>
</protein>
<comment type="catalytic activity">
    <reaction evidence="5">
        <text>cytidine(32) in tRNA + S-adenosyl-L-methionine = 2'-O-methylcytidine(32) in tRNA + S-adenosyl-L-homocysteine + H(+)</text>
        <dbReference type="Rhea" id="RHEA:42932"/>
        <dbReference type="Rhea" id="RHEA-COMP:10288"/>
        <dbReference type="Rhea" id="RHEA-COMP:10289"/>
        <dbReference type="ChEBI" id="CHEBI:15378"/>
        <dbReference type="ChEBI" id="CHEBI:57856"/>
        <dbReference type="ChEBI" id="CHEBI:59789"/>
        <dbReference type="ChEBI" id="CHEBI:74495"/>
        <dbReference type="ChEBI" id="CHEBI:82748"/>
        <dbReference type="EC" id="2.1.1.200"/>
    </reaction>
</comment>
<gene>
    <name evidence="5" type="primary">trmJ</name>
</gene>
<dbReference type="InterPro" id="IPR029026">
    <property type="entry name" value="tRNA_m1G_MTases_N"/>
</dbReference>
<evidence type="ECO:0000256" key="5">
    <source>
        <dbReference type="RuleBase" id="RU362024"/>
    </source>
</evidence>
<dbReference type="InterPro" id="IPR001537">
    <property type="entry name" value="SpoU_MeTrfase"/>
</dbReference>
<keyword evidence="2 5" id="KW-0489">Methyltransferase</keyword>
<accession>A0A8B6X9Z9</accession>
<keyword evidence="3" id="KW-0808">Transferase</keyword>
<dbReference type="InterPro" id="IPR029028">
    <property type="entry name" value="Alpha/beta_knot_MTases"/>
</dbReference>
<keyword evidence="5" id="KW-0963">Cytoplasm</keyword>
<dbReference type="Pfam" id="PF00588">
    <property type="entry name" value="SpoU_methylase"/>
    <property type="match status" value="1"/>
</dbReference>
<dbReference type="Gene3D" id="3.40.1280.10">
    <property type="match status" value="1"/>
</dbReference>
<dbReference type="Gene3D" id="1.10.8.590">
    <property type="match status" value="1"/>
</dbReference>
<evidence type="ECO:0000313" key="7">
    <source>
        <dbReference type="Proteomes" id="UP000675920"/>
    </source>
</evidence>
<dbReference type="GO" id="GO:0002128">
    <property type="term" value="P:tRNA nucleoside ribose methylation"/>
    <property type="evidence" value="ECO:0007669"/>
    <property type="project" value="TreeGrafter"/>
</dbReference>
<dbReference type="PIRSF" id="PIRSF004808">
    <property type="entry name" value="LasT"/>
    <property type="match status" value="1"/>
</dbReference>
<name>A0A8B6X9Z9_9BURK</name>
<evidence type="ECO:0000256" key="2">
    <source>
        <dbReference type="ARBA" id="ARBA00022603"/>
    </source>
</evidence>
<proteinExistence type="inferred from homology"/>
<dbReference type="InterPro" id="IPR004384">
    <property type="entry name" value="RNA_MeTrfase_TrmJ/LasT"/>
</dbReference>
<feature type="domain" description="tRNA/rRNA methyltransferase SpoU type" evidence="6">
    <location>
        <begin position="43"/>
        <end position="199"/>
    </location>
</feature>
<keyword evidence="4 5" id="KW-0949">S-adenosyl-L-methionine</keyword>
<dbReference type="AlphaFoldDB" id="A0A8B6X9Z9"/>
<keyword evidence="5" id="KW-0819">tRNA processing</keyword>
<dbReference type="NCBIfam" id="TIGR00050">
    <property type="entry name" value="rRNA_methyl_1"/>
    <property type="match status" value="1"/>
</dbReference>
<evidence type="ECO:0000256" key="1">
    <source>
        <dbReference type="ARBA" id="ARBA00007228"/>
    </source>
</evidence>
<comment type="function">
    <text evidence="5">Catalyzes the formation of 2'O-methylated cytidine (Cm32) or 2'O-methylated uridine (Um32) at position 32 in tRNA.</text>
</comment>
<organism evidence="7 8">
    <name type="scientific">Derxia gummosa DSM 723</name>
    <dbReference type="NCBI Taxonomy" id="1121388"/>
    <lineage>
        <taxon>Bacteria</taxon>
        <taxon>Pseudomonadati</taxon>
        <taxon>Pseudomonadota</taxon>
        <taxon>Betaproteobacteria</taxon>
        <taxon>Burkholderiales</taxon>
        <taxon>Alcaligenaceae</taxon>
        <taxon>Derxia</taxon>
    </lineage>
</organism>
<dbReference type="EC" id="2.1.1.200" evidence="5"/>
<dbReference type="RefSeq" id="WP_084544944.1">
    <property type="nucleotide sequence ID" value="NZ_AXWS01000008.1"/>
</dbReference>
<dbReference type="Proteomes" id="UP000675920">
    <property type="component" value="Unplaced"/>
</dbReference>
<dbReference type="GO" id="GO:0160206">
    <property type="term" value="F:tRNA (cytidine(32)/uridine(32)-2'-O)-methyltransferase activity"/>
    <property type="evidence" value="ECO:0007669"/>
    <property type="project" value="UniProtKB-EC"/>
</dbReference>
<comment type="subcellular location">
    <subcellularLocation>
        <location evidence="5">Cytoplasm</location>
    </subcellularLocation>
</comment>
<evidence type="ECO:0000313" key="8">
    <source>
        <dbReference type="RefSeq" id="WP_084544944.1"/>
    </source>
</evidence>
<dbReference type="PANTHER" id="PTHR42786:SF2">
    <property type="entry name" value="TRNA (CYTIDINE_URIDINE-2'-O-)-METHYLTRANSFERASE TRMJ"/>
    <property type="match status" value="1"/>
</dbReference>
<dbReference type="OrthoDB" id="9806346at2"/>
<keyword evidence="7" id="KW-1185">Reference proteome</keyword>
<comment type="catalytic activity">
    <reaction evidence="5">
        <text>uridine(32) in tRNA + S-adenosyl-L-methionine = 2'-O-methyluridine(32) in tRNA + S-adenosyl-L-homocysteine + H(+)</text>
        <dbReference type="Rhea" id="RHEA:42936"/>
        <dbReference type="Rhea" id="RHEA-COMP:10107"/>
        <dbReference type="Rhea" id="RHEA-COMP:10290"/>
        <dbReference type="ChEBI" id="CHEBI:15378"/>
        <dbReference type="ChEBI" id="CHEBI:57856"/>
        <dbReference type="ChEBI" id="CHEBI:59789"/>
        <dbReference type="ChEBI" id="CHEBI:65315"/>
        <dbReference type="ChEBI" id="CHEBI:74478"/>
        <dbReference type="EC" id="2.1.1.200"/>
    </reaction>
</comment>
<evidence type="ECO:0000259" key="6">
    <source>
        <dbReference type="Pfam" id="PF00588"/>
    </source>
</evidence>
<dbReference type="PANTHER" id="PTHR42786">
    <property type="entry name" value="TRNA/RRNA METHYLTRANSFERASE"/>
    <property type="match status" value="1"/>
</dbReference>
<dbReference type="GO" id="GO:0005829">
    <property type="term" value="C:cytosol"/>
    <property type="evidence" value="ECO:0007669"/>
    <property type="project" value="TreeGrafter"/>
</dbReference>
<evidence type="ECO:0000256" key="3">
    <source>
        <dbReference type="ARBA" id="ARBA00022679"/>
    </source>
</evidence>